<dbReference type="PRINTS" id="PR00473">
    <property type="entry name" value="GALCTOKINASE"/>
</dbReference>
<organism evidence="8 9">
    <name type="scientific">Potamilus streckersoni</name>
    <dbReference type="NCBI Taxonomy" id="2493646"/>
    <lineage>
        <taxon>Eukaryota</taxon>
        <taxon>Metazoa</taxon>
        <taxon>Spiralia</taxon>
        <taxon>Lophotrochozoa</taxon>
        <taxon>Mollusca</taxon>
        <taxon>Bivalvia</taxon>
        <taxon>Autobranchia</taxon>
        <taxon>Heteroconchia</taxon>
        <taxon>Palaeoheterodonta</taxon>
        <taxon>Unionida</taxon>
        <taxon>Unionoidea</taxon>
        <taxon>Unionidae</taxon>
        <taxon>Ambleminae</taxon>
        <taxon>Lampsilini</taxon>
        <taxon>Potamilus</taxon>
    </lineage>
</organism>
<keyword evidence="2" id="KW-0808">Transferase</keyword>
<dbReference type="Pfam" id="PF00288">
    <property type="entry name" value="GHMP_kinases_N"/>
    <property type="match status" value="1"/>
</dbReference>
<evidence type="ECO:0000313" key="9">
    <source>
        <dbReference type="Proteomes" id="UP001195483"/>
    </source>
</evidence>
<keyword evidence="5" id="KW-0067">ATP-binding</keyword>
<name>A0AAE0TFB8_9BIVA</name>
<dbReference type="FunFam" id="3.30.230.10:FF:000017">
    <property type="entry name" value="Galactokinase"/>
    <property type="match status" value="1"/>
</dbReference>
<dbReference type="Gene3D" id="3.30.230.10">
    <property type="match status" value="1"/>
</dbReference>
<evidence type="ECO:0000256" key="2">
    <source>
        <dbReference type="ARBA" id="ARBA00022679"/>
    </source>
</evidence>
<evidence type="ECO:0000256" key="4">
    <source>
        <dbReference type="ARBA" id="ARBA00022777"/>
    </source>
</evidence>
<dbReference type="PANTHER" id="PTHR10457">
    <property type="entry name" value="MEVALONATE KINASE/GALACTOKINASE"/>
    <property type="match status" value="1"/>
</dbReference>
<keyword evidence="9" id="KW-1185">Reference proteome</keyword>
<gene>
    <name evidence="8" type="ORF">CHS0354_006931</name>
</gene>
<proteinExistence type="inferred from homology"/>
<evidence type="ECO:0000256" key="1">
    <source>
        <dbReference type="ARBA" id="ARBA00006566"/>
    </source>
</evidence>
<dbReference type="InterPro" id="IPR006206">
    <property type="entry name" value="Mevalonate/galactokinase"/>
</dbReference>
<evidence type="ECO:0008006" key="10">
    <source>
        <dbReference type="Google" id="ProtNLM"/>
    </source>
</evidence>
<protein>
    <recommendedName>
        <fullName evidence="10">Galactokinase</fullName>
    </recommendedName>
</protein>
<dbReference type="InterPro" id="IPR006203">
    <property type="entry name" value="GHMP_knse_ATP-bd_CS"/>
</dbReference>
<dbReference type="EMBL" id="JAEAOA010000469">
    <property type="protein sequence ID" value="KAK3608890.1"/>
    <property type="molecule type" value="Genomic_DNA"/>
</dbReference>
<evidence type="ECO:0000256" key="3">
    <source>
        <dbReference type="ARBA" id="ARBA00022741"/>
    </source>
</evidence>
<dbReference type="PROSITE" id="PS00106">
    <property type="entry name" value="GALACTOKINASE"/>
    <property type="match status" value="1"/>
</dbReference>
<dbReference type="InterPro" id="IPR036554">
    <property type="entry name" value="GHMP_kinase_C_sf"/>
</dbReference>
<dbReference type="SUPFAM" id="SSF55060">
    <property type="entry name" value="GHMP Kinase, C-terminal domain"/>
    <property type="match status" value="1"/>
</dbReference>
<dbReference type="InterPro" id="IPR020568">
    <property type="entry name" value="Ribosomal_Su5_D2-typ_SF"/>
</dbReference>
<evidence type="ECO:0000256" key="5">
    <source>
        <dbReference type="ARBA" id="ARBA00022840"/>
    </source>
</evidence>
<dbReference type="InterPro" id="IPR019539">
    <property type="entry name" value="GalKase_N"/>
</dbReference>
<dbReference type="PANTHER" id="PTHR10457:SF7">
    <property type="entry name" value="GALACTOKINASE-RELATED"/>
    <property type="match status" value="1"/>
</dbReference>
<keyword evidence="4" id="KW-0418">Kinase</keyword>
<evidence type="ECO:0000259" key="6">
    <source>
        <dbReference type="Pfam" id="PF00288"/>
    </source>
</evidence>
<dbReference type="GO" id="GO:0006012">
    <property type="term" value="P:galactose metabolic process"/>
    <property type="evidence" value="ECO:0007669"/>
    <property type="project" value="InterPro"/>
</dbReference>
<sequence>MPDKSGMYTLTLPEDRIAVFKRLNEEFKKNYSRDADYTCFSPGRLNIIGEHIDYCGGMVMPAAIDMGTYAVAAVNNRKEFRLRSLNFPETGSVSLSGADYQQKDGWLNYPKGIIYLLEKQFPGFAQEGADILLYGTLPVGAGLSSSASLLLAVLSLLKEIYTVRFSDNSLEDMRETAFFAKRTENEYIGLNCGIMDQGSVVFGRKDCLMLMDCSRLNVEYIPFRSGKYSLIIANTNKSRSLADSKYNIRKAESEQALSDVRSKYPLKDLCGLPASENKTALALIKDETVQTPRAHILTENNRVFRAKEALTAASAAVSATENLYIMVPAGPGGGWDQLGRAVDENLKKAGLIKNSTY</sequence>
<reference evidence="8" key="1">
    <citation type="journal article" date="2021" name="Genome Biol. Evol.">
        <title>A High-Quality Reference Genome for a Parasitic Bivalve with Doubly Uniparental Inheritance (Bivalvia: Unionida).</title>
        <authorList>
            <person name="Smith C.H."/>
        </authorList>
    </citation>
    <scope>NUCLEOTIDE SEQUENCE</scope>
    <source>
        <strain evidence="8">CHS0354</strain>
    </source>
</reference>
<keyword evidence="3" id="KW-0547">Nucleotide-binding</keyword>
<dbReference type="Proteomes" id="UP001195483">
    <property type="component" value="Unassembled WGS sequence"/>
</dbReference>
<feature type="domain" description="Galactokinase N-terminal" evidence="7">
    <location>
        <begin position="25"/>
        <end position="73"/>
    </location>
</feature>
<comment type="caution">
    <text evidence="8">The sequence shown here is derived from an EMBL/GenBank/DDBJ whole genome shotgun (WGS) entry which is preliminary data.</text>
</comment>
<dbReference type="PROSITE" id="PS00627">
    <property type="entry name" value="GHMP_KINASES_ATP"/>
    <property type="match status" value="1"/>
</dbReference>
<dbReference type="GO" id="GO:0004335">
    <property type="term" value="F:galactokinase activity"/>
    <property type="evidence" value="ECO:0007669"/>
    <property type="project" value="InterPro"/>
</dbReference>
<dbReference type="InterPro" id="IPR014721">
    <property type="entry name" value="Ribsml_uS5_D2-typ_fold_subgr"/>
</dbReference>
<dbReference type="GO" id="GO:0005524">
    <property type="term" value="F:ATP binding"/>
    <property type="evidence" value="ECO:0007669"/>
    <property type="project" value="UniProtKB-KW"/>
</dbReference>
<accession>A0AAE0TFB8</accession>
<comment type="similarity">
    <text evidence="1">Belongs to the GHMP kinase family. GalK subfamily.</text>
</comment>
<dbReference type="InterPro" id="IPR000705">
    <property type="entry name" value="Galactokinase"/>
</dbReference>
<evidence type="ECO:0000259" key="7">
    <source>
        <dbReference type="Pfam" id="PF10509"/>
    </source>
</evidence>
<dbReference type="GO" id="GO:0005829">
    <property type="term" value="C:cytosol"/>
    <property type="evidence" value="ECO:0007669"/>
    <property type="project" value="TreeGrafter"/>
</dbReference>
<feature type="domain" description="GHMP kinase N-terminal" evidence="6">
    <location>
        <begin position="108"/>
        <end position="203"/>
    </location>
</feature>
<dbReference type="PIRSF" id="PIRSF000530">
    <property type="entry name" value="Galactokinase"/>
    <property type="match status" value="1"/>
</dbReference>
<dbReference type="PRINTS" id="PR00959">
    <property type="entry name" value="MEVGALKINASE"/>
</dbReference>
<evidence type="ECO:0000313" key="8">
    <source>
        <dbReference type="EMBL" id="KAK3608890.1"/>
    </source>
</evidence>
<reference evidence="8" key="3">
    <citation type="submission" date="2023-05" db="EMBL/GenBank/DDBJ databases">
        <authorList>
            <person name="Smith C.H."/>
        </authorList>
    </citation>
    <scope>NUCLEOTIDE SEQUENCE</scope>
    <source>
        <strain evidence="8">CHS0354</strain>
        <tissue evidence="8">Mantle</tissue>
    </source>
</reference>
<dbReference type="Gene3D" id="3.30.70.890">
    <property type="entry name" value="GHMP kinase, C-terminal domain"/>
    <property type="match status" value="1"/>
</dbReference>
<dbReference type="InterPro" id="IPR019741">
    <property type="entry name" value="Galactokinase_CS"/>
</dbReference>
<dbReference type="AlphaFoldDB" id="A0AAE0TFB8"/>
<reference evidence="8" key="2">
    <citation type="journal article" date="2021" name="Genome Biol. Evol.">
        <title>Developing a high-quality reference genome for a parasitic bivalve with doubly uniparental inheritance (Bivalvia: Unionida).</title>
        <authorList>
            <person name="Smith C.H."/>
        </authorList>
    </citation>
    <scope>NUCLEOTIDE SEQUENCE</scope>
    <source>
        <strain evidence="8">CHS0354</strain>
        <tissue evidence="8">Mantle</tissue>
    </source>
</reference>
<dbReference type="Pfam" id="PF10509">
    <property type="entry name" value="GalKase_gal_bdg"/>
    <property type="match status" value="1"/>
</dbReference>
<dbReference type="SUPFAM" id="SSF54211">
    <property type="entry name" value="Ribosomal protein S5 domain 2-like"/>
    <property type="match status" value="1"/>
</dbReference>
<dbReference type="InterPro" id="IPR006204">
    <property type="entry name" value="GHMP_kinase_N_dom"/>
</dbReference>